<dbReference type="InterPro" id="IPR001547">
    <property type="entry name" value="Glyco_hydro_5"/>
</dbReference>
<dbReference type="GO" id="GO:0008422">
    <property type="term" value="F:beta-glucosidase activity"/>
    <property type="evidence" value="ECO:0007669"/>
    <property type="project" value="TreeGrafter"/>
</dbReference>
<dbReference type="GO" id="GO:0005576">
    <property type="term" value="C:extracellular region"/>
    <property type="evidence" value="ECO:0007669"/>
    <property type="project" value="TreeGrafter"/>
</dbReference>
<organism evidence="7 8">
    <name type="scientific">Moniliophthora roreri</name>
    <name type="common">Frosty pod rot fungus</name>
    <name type="synonym">Monilia roreri</name>
    <dbReference type="NCBI Taxonomy" id="221103"/>
    <lineage>
        <taxon>Eukaryota</taxon>
        <taxon>Fungi</taxon>
        <taxon>Dikarya</taxon>
        <taxon>Basidiomycota</taxon>
        <taxon>Agaricomycotina</taxon>
        <taxon>Agaricomycetes</taxon>
        <taxon>Agaricomycetidae</taxon>
        <taxon>Agaricales</taxon>
        <taxon>Marasmiineae</taxon>
        <taxon>Marasmiaceae</taxon>
        <taxon>Moniliophthora</taxon>
    </lineage>
</organism>
<proteinExistence type="inferred from homology"/>
<evidence type="ECO:0000259" key="6">
    <source>
        <dbReference type="Pfam" id="PF00150"/>
    </source>
</evidence>
<evidence type="ECO:0000256" key="4">
    <source>
        <dbReference type="RuleBase" id="RU361153"/>
    </source>
</evidence>
<dbReference type="EMBL" id="LATX01002039">
    <property type="protein sequence ID" value="KTB34777.1"/>
    <property type="molecule type" value="Genomic_DNA"/>
</dbReference>
<dbReference type="InterPro" id="IPR017853">
    <property type="entry name" value="GH"/>
</dbReference>
<keyword evidence="2 4" id="KW-0378">Hydrolase</keyword>
<evidence type="ECO:0000313" key="8">
    <source>
        <dbReference type="Proteomes" id="UP000054988"/>
    </source>
</evidence>
<evidence type="ECO:0000256" key="2">
    <source>
        <dbReference type="ARBA" id="ARBA00022801"/>
    </source>
</evidence>
<keyword evidence="3 4" id="KW-0326">Glycosidase</keyword>
<dbReference type="GO" id="GO:0009986">
    <property type="term" value="C:cell surface"/>
    <property type="evidence" value="ECO:0007669"/>
    <property type="project" value="TreeGrafter"/>
</dbReference>
<dbReference type="eggNOG" id="ENOG502QPYU">
    <property type="taxonomic scope" value="Eukaryota"/>
</dbReference>
<evidence type="ECO:0000256" key="1">
    <source>
        <dbReference type="ARBA" id="ARBA00005641"/>
    </source>
</evidence>
<sequence>MDFSSTQIDFDDARERRLEYLALQSPTAQDYHPLCYEPSYPFEGAVYPPAISPSRQIDGEEGGNIDPGSQNNHSGSWSNNPVATESACSHTSQGSVVASYGITGTFHGCVNASTASSSYNFQSSEWIAYNGGVDVHHESPTASLSIPRSLALGSCPNAYTHTSPGDSVASDVPSLATIPHMLKSIVASDSVYDASKRRRKPGRKAWHRMLYVVTTSAAPHHALQAVNVTKRAPEWPVHYWESKIRGVNLGGWLLLEAWITPSLFTERNDTRIVDEYTFGQYVDRKTAQSVLHEHWSTFITLQDFEDIKNAGLNHVRIPIGYWAWDVSGGEPYNQGQLFYLNQAVAWARQTGIKVMMDLHGLAGSQNAFDNSGQKGAVNWHKNRDNISRSLAIIRAMATWYSAQTDVVVAIECVNEPWGYAGTDMMNVLRQYYYDSYGNTRWPFGTATQGSIVTVISDAFQSLDSWKGFMTAGFDGVMMDTHIYDIWCPDCPGRSYDEHIASACAYKSSLASSDLWTVVGEWSVSITNCANNGYYPAYGGNTYDGSSGGKKYGDCSAVSGSGAKFTQEFKDFLRKYWEAQTSSKSFDAGVGWIYWTWKTELVDEWSYSKGLEYKWIPQDPTERLYPDICSPKTESY</sequence>
<reference evidence="7 8" key="1">
    <citation type="submission" date="2015-12" db="EMBL/GenBank/DDBJ databases">
        <title>Draft genome sequence of Moniliophthora roreri, the causal agent of frosty pod rot of cacao.</title>
        <authorList>
            <person name="Aime M.C."/>
            <person name="Diaz-Valderrama J.R."/>
            <person name="Kijpornyongpan T."/>
            <person name="Phillips-Mora W."/>
        </authorList>
    </citation>
    <scope>NUCLEOTIDE SEQUENCE [LARGE SCALE GENOMIC DNA]</scope>
    <source>
        <strain evidence="7 8">MCA 2952</strain>
    </source>
</reference>
<comment type="caution">
    <text evidence="7">The sequence shown here is derived from an EMBL/GenBank/DDBJ whole genome shotgun (WGS) entry which is preliminary data.</text>
</comment>
<name>A0A0W0FEL9_MONRR</name>
<accession>A0A0W0FEL9</accession>
<protein>
    <recommendedName>
        <fullName evidence="6">Glycoside hydrolase family 5 domain-containing protein</fullName>
    </recommendedName>
</protein>
<dbReference type="Proteomes" id="UP000054988">
    <property type="component" value="Unassembled WGS sequence"/>
</dbReference>
<dbReference type="Gene3D" id="3.20.20.80">
    <property type="entry name" value="Glycosidases"/>
    <property type="match status" value="1"/>
</dbReference>
<feature type="domain" description="Glycoside hydrolase family 5" evidence="6">
    <location>
        <begin position="292"/>
        <end position="420"/>
    </location>
</feature>
<evidence type="ECO:0000313" key="7">
    <source>
        <dbReference type="EMBL" id="KTB34777.1"/>
    </source>
</evidence>
<evidence type="ECO:0000256" key="3">
    <source>
        <dbReference type="ARBA" id="ARBA00023295"/>
    </source>
</evidence>
<feature type="region of interest" description="Disordered" evidence="5">
    <location>
        <begin position="47"/>
        <end position="85"/>
    </location>
</feature>
<dbReference type="Pfam" id="PF00150">
    <property type="entry name" value="Cellulase"/>
    <property type="match status" value="1"/>
</dbReference>
<feature type="compositionally biased region" description="Polar residues" evidence="5">
    <location>
        <begin position="67"/>
        <end position="85"/>
    </location>
</feature>
<comment type="similarity">
    <text evidence="1 4">Belongs to the glycosyl hydrolase 5 (cellulase A) family.</text>
</comment>
<gene>
    <name evidence="7" type="ORF">WG66_12670</name>
</gene>
<dbReference type="AlphaFoldDB" id="A0A0W0FEL9"/>
<evidence type="ECO:0000256" key="5">
    <source>
        <dbReference type="SAM" id="MobiDB-lite"/>
    </source>
</evidence>
<dbReference type="PANTHER" id="PTHR31297">
    <property type="entry name" value="GLUCAN ENDO-1,6-BETA-GLUCOSIDASE B"/>
    <property type="match status" value="1"/>
</dbReference>
<dbReference type="PANTHER" id="PTHR31297:SF42">
    <property type="entry name" value="GLYCOSIDE HYDROLASE FAMILY 5 DOMAIN-CONTAINING PROTEIN"/>
    <property type="match status" value="1"/>
</dbReference>
<dbReference type="SUPFAM" id="SSF51445">
    <property type="entry name" value="(Trans)glycosidases"/>
    <property type="match status" value="1"/>
</dbReference>
<dbReference type="InterPro" id="IPR050386">
    <property type="entry name" value="Glycosyl_hydrolase_5"/>
</dbReference>
<dbReference type="GO" id="GO:0009251">
    <property type="term" value="P:glucan catabolic process"/>
    <property type="evidence" value="ECO:0007669"/>
    <property type="project" value="TreeGrafter"/>
</dbReference>